<dbReference type="InterPro" id="IPR036116">
    <property type="entry name" value="FN3_sf"/>
</dbReference>
<dbReference type="CDD" id="cd00063">
    <property type="entry name" value="FN3"/>
    <property type="match status" value="1"/>
</dbReference>
<evidence type="ECO:0000313" key="6">
    <source>
        <dbReference type="Proteomes" id="UP000245697"/>
    </source>
</evidence>
<comment type="caution">
    <text evidence="5">The sequence shown here is derived from an EMBL/GenBank/DDBJ whole genome shotgun (WGS) entry which is preliminary data.</text>
</comment>
<dbReference type="Gene3D" id="2.60.40.10">
    <property type="entry name" value="Immunoglobulins"/>
    <property type="match status" value="1"/>
</dbReference>
<dbReference type="AlphaFoldDB" id="A0A316FSY1"/>
<sequence>MQHNSTPTTASVIRRVSVLLLAASAALFGAAAPVSAADTTAPTAPDASAEGAGPLSVYWATAVDDDDVTAYRVFRNGRQIATVPADANSYHDHALTGNTWYTYGVQAVDAAGNTSPTTTLQPLKSAPLLRFPADRDDRVEGVLEASRPVLVDFATDRLPKCRSRYAGGDAWSINVEYRVDGGPVQSQPATRLNDDRRQVTALAPLSLPLGARNLELWFVSGDITGCTEYDSRFGANYRYTIEQPTVVSFNADWSESLTGQVRKDQTLTVRYDVARLPQCRETLRGMPGWHIDVFYRLDDGPTLAKRLTDHDGEALPATIDLQPSTSRVEIWFRVYGQVSRCTAYDSDHGRNYIYQTV</sequence>
<name>A0A316FSY1_9ACTN</name>
<dbReference type="InterPro" id="IPR013783">
    <property type="entry name" value="Ig-like_fold"/>
</dbReference>
<dbReference type="GO" id="GO:0016798">
    <property type="term" value="F:hydrolase activity, acting on glycosyl bonds"/>
    <property type="evidence" value="ECO:0007669"/>
    <property type="project" value="UniProtKB-KW"/>
</dbReference>
<dbReference type="Pfam" id="PF19714">
    <property type="entry name" value="DUF6209"/>
    <property type="match status" value="1"/>
</dbReference>
<keyword evidence="2" id="KW-0624">Polysaccharide degradation</keyword>
<proteinExistence type="predicted"/>
<keyword evidence="2" id="KW-0119">Carbohydrate metabolism</keyword>
<feature type="chain" id="PRO_5016367465" description="Fibronectin type-III domain-containing protein" evidence="3">
    <location>
        <begin position="37"/>
        <end position="357"/>
    </location>
</feature>
<gene>
    <name evidence="5" type="ORF">BC793_11384</name>
</gene>
<organism evidence="5 6">
    <name type="scientific">Actinoplanes xinjiangensis</name>
    <dbReference type="NCBI Taxonomy" id="512350"/>
    <lineage>
        <taxon>Bacteria</taxon>
        <taxon>Bacillati</taxon>
        <taxon>Actinomycetota</taxon>
        <taxon>Actinomycetes</taxon>
        <taxon>Micromonosporales</taxon>
        <taxon>Micromonosporaceae</taxon>
        <taxon>Actinoplanes</taxon>
    </lineage>
</organism>
<keyword evidence="1" id="KW-0378">Hydrolase</keyword>
<dbReference type="InterPro" id="IPR046181">
    <property type="entry name" value="DUF6209"/>
</dbReference>
<dbReference type="EMBL" id="QGGR01000013">
    <property type="protein sequence ID" value="PWK43402.1"/>
    <property type="molecule type" value="Genomic_DNA"/>
</dbReference>
<accession>A0A316FSY1</accession>
<dbReference type="GO" id="GO:0000272">
    <property type="term" value="P:polysaccharide catabolic process"/>
    <property type="evidence" value="ECO:0007669"/>
    <property type="project" value="UniProtKB-KW"/>
</dbReference>
<dbReference type="SUPFAM" id="SSF49265">
    <property type="entry name" value="Fibronectin type III"/>
    <property type="match status" value="1"/>
</dbReference>
<evidence type="ECO:0000256" key="2">
    <source>
        <dbReference type="ARBA" id="ARBA00023326"/>
    </source>
</evidence>
<keyword evidence="1" id="KW-0326">Glycosidase</keyword>
<dbReference type="Proteomes" id="UP000245697">
    <property type="component" value="Unassembled WGS sequence"/>
</dbReference>
<feature type="signal peptide" evidence="3">
    <location>
        <begin position="1"/>
        <end position="36"/>
    </location>
</feature>
<dbReference type="PROSITE" id="PS50853">
    <property type="entry name" value="FN3"/>
    <property type="match status" value="1"/>
</dbReference>
<evidence type="ECO:0000256" key="3">
    <source>
        <dbReference type="SAM" id="SignalP"/>
    </source>
</evidence>
<keyword evidence="3" id="KW-0732">Signal</keyword>
<evidence type="ECO:0000256" key="1">
    <source>
        <dbReference type="ARBA" id="ARBA00023295"/>
    </source>
</evidence>
<feature type="domain" description="Fibronectin type-III" evidence="4">
    <location>
        <begin position="41"/>
        <end position="128"/>
    </location>
</feature>
<evidence type="ECO:0000259" key="4">
    <source>
        <dbReference type="PROSITE" id="PS50853"/>
    </source>
</evidence>
<reference evidence="5 6" key="1">
    <citation type="submission" date="2018-05" db="EMBL/GenBank/DDBJ databases">
        <title>Genomic Encyclopedia of Archaeal and Bacterial Type Strains, Phase II (KMG-II): from individual species to whole genera.</title>
        <authorList>
            <person name="Goeker M."/>
        </authorList>
    </citation>
    <scope>NUCLEOTIDE SEQUENCE [LARGE SCALE GENOMIC DNA]</scope>
    <source>
        <strain evidence="5 6">DSM 45184</strain>
    </source>
</reference>
<dbReference type="InterPro" id="IPR003961">
    <property type="entry name" value="FN3_dom"/>
</dbReference>
<keyword evidence="6" id="KW-1185">Reference proteome</keyword>
<evidence type="ECO:0000313" key="5">
    <source>
        <dbReference type="EMBL" id="PWK43402.1"/>
    </source>
</evidence>
<protein>
    <recommendedName>
        <fullName evidence="4">Fibronectin type-III domain-containing protein</fullName>
    </recommendedName>
</protein>